<keyword evidence="1" id="KW-0812">Transmembrane</keyword>
<evidence type="ECO:0000256" key="1">
    <source>
        <dbReference type="SAM" id="Phobius"/>
    </source>
</evidence>
<reference evidence="2" key="1">
    <citation type="submission" date="2018-12" db="EMBL/GenBank/DDBJ databases">
        <authorList>
            <person name="Sun L."/>
            <person name="Chen Z."/>
        </authorList>
    </citation>
    <scope>NUCLEOTIDE SEQUENCE [LARGE SCALE GENOMIC DNA]</scope>
    <source>
        <strain evidence="2">3-2-2</strain>
    </source>
</reference>
<evidence type="ECO:0000313" key="3">
    <source>
        <dbReference type="Proteomes" id="UP000287156"/>
    </source>
</evidence>
<dbReference type="RefSeq" id="WP_126052385.1">
    <property type="nucleotide sequence ID" value="NZ_QYTV02000013.1"/>
</dbReference>
<feature type="transmembrane region" description="Helical" evidence="1">
    <location>
        <begin position="6"/>
        <end position="25"/>
    </location>
</feature>
<dbReference type="InterPro" id="IPR014962">
    <property type="entry name" value="YolD"/>
</dbReference>
<keyword evidence="1" id="KW-0472">Membrane</keyword>
<protein>
    <submittedName>
        <fullName evidence="2">Uncharacterized protein</fullName>
    </submittedName>
</protein>
<dbReference type="Proteomes" id="UP000287156">
    <property type="component" value="Unassembled WGS sequence"/>
</dbReference>
<accession>A0A429XTZ1</accession>
<name>A0A429XTZ1_9BACI</name>
<keyword evidence="1" id="KW-1133">Transmembrane helix</keyword>
<dbReference type="OrthoDB" id="1644322at2"/>
<sequence length="54" mass="6474">MNETLHIAIVFNLPLIITIWMNGFFEEVEGILHYLDQQNRRIHVVDIREQINII</sequence>
<gene>
    <name evidence="2" type="ORF">D4T97_018930</name>
</gene>
<organism evidence="2 3">
    <name type="scientific">Siminovitchia acidinfaciens</name>
    <dbReference type="NCBI Taxonomy" id="2321395"/>
    <lineage>
        <taxon>Bacteria</taxon>
        <taxon>Bacillati</taxon>
        <taxon>Bacillota</taxon>
        <taxon>Bacilli</taxon>
        <taxon>Bacillales</taxon>
        <taxon>Bacillaceae</taxon>
        <taxon>Siminovitchia</taxon>
    </lineage>
</organism>
<dbReference type="EMBL" id="QYTV02000013">
    <property type="protein sequence ID" value="RST71294.1"/>
    <property type="molecule type" value="Genomic_DNA"/>
</dbReference>
<comment type="caution">
    <text evidence="2">The sequence shown here is derived from an EMBL/GenBank/DDBJ whole genome shotgun (WGS) entry which is preliminary data.</text>
</comment>
<proteinExistence type="predicted"/>
<dbReference type="AlphaFoldDB" id="A0A429XTZ1"/>
<keyword evidence="3" id="KW-1185">Reference proteome</keyword>
<dbReference type="Pfam" id="PF08863">
    <property type="entry name" value="YolD"/>
    <property type="match status" value="1"/>
</dbReference>
<evidence type="ECO:0000313" key="2">
    <source>
        <dbReference type="EMBL" id="RST71294.1"/>
    </source>
</evidence>